<dbReference type="InterPro" id="IPR046348">
    <property type="entry name" value="SIS_dom_sf"/>
</dbReference>
<feature type="domain" description="HTH rpiR-type" evidence="4">
    <location>
        <begin position="13"/>
        <end position="89"/>
    </location>
</feature>
<evidence type="ECO:0000256" key="2">
    <source>
        <dbReference type="ARBA" id="ARBA00023125"/>
    </source>
</evidence>
<proteinExistence type="predicted"/>
<organism evidence="6 7">
    <name type="scientific">Marinospirillum alkalitolerans</name>
    <dbReference type="NCBI Taxonomy" id="3123374"/>
    <lineage>
        <taxon>Bacteria</taxon>
        <taxon>Pseudomonadati</taxon>
        <taxon>Pseudomonadota</taxon>
        <taxon>Gammaproteobacteria</taxon>
        <taxon>Oceanospirillales</taxon>
        <taxon>Oceanospirillaceae</taxon>
        <taxon>Marinospirillum</taxon>
    </lineage>
</organism>
<dbReference type="RefSeq" id="WP_405340219.1">
    <property type="nucleotide sequence ID" value="NZ_JBANFI010000006.1"/>
</dbReference>
<gene>
    <name evidence="6" type="ORF">V6U78_10290</name>
</gene>
<dbReference type="InterPro" id="IPR001347">
    <property type="entry name" value="SIS_dom"/>
</dbReference>
<dbReference type="InterPro" id="IPR036388">
    <property type="entry name" value="WH-like_DNA-bd_sf"/>
</dbReference>
<dbReference type="PROSITE" id="PS51464">
    <property type="entry name" value="SIS"/>
    <property type="match status" value="1"/>
</dbReference>
<evidence type="ECO:0000256" key="3">
    <source>
        <dbReference type="ARBA" id="ARBA00023163"/>
    </source>
</evidence>
<dbReference type="CDD" id="cd05013">
    <property type="entry name" value="SIS_RpiR"/>
    <property type="match status" value="1"/>
</dbReference>
<evidence type="ECO:0000313" key="7">
    <source>
        <dbReference type="Proteomes" id="UP001621714"/>
    </source>
</evidence>
<feature type="domain" description="SIS" evidence="5">
    <location>
        <begin position="147"/>
        <end position="284"/>
    </location>
</feature>
<dbReference type="InterPro" id="IPR000281">
    <property type="entry name" value="HTH_RpiR"/>
</dbReference>
<keyword evidence="3" id="KW-0804">Transcription</keyword>
<name>A0ABW8PYR3_9GAMM</name>
<dbReference type="SUPFAM" id="SSF53697">
    <property type="entry name" value="SIS domain"/>
    <property type="match status" value="1"/>
</dbReference>
<keyword evidence="1" id="KW-0805">Transcription regulation</keyword>
<accession>A0ABW8PYR3</accession>
<reference evidence="6 7" key="1">
    <citation type="submission" date="2024-02" db="EMBL/GenBank/DDBJ databases">
        <title>Marinospirillum sp. MEB 164 isolated from Lonar lake sediment.</title>
        <authorList>
            <person name="Joshi A."/>
            <person name="Thite S."/>
        </authorList>
    </citation>
    <scope>NUCLEOTIDE SEQUENCE [LARGE SCALE GENOMIC DNA]</scope>
    <source>
        <strain evidence="6 7">MEB164</strain>
    </source>
</reference>
<dbReference type="PANTHER" id="PTHR30514">
    <property type="entry name" value="GLUCOKINASE"/>
    <property type="match status" value="1"/>
</dbReference>
<dbReference type="InterPro" id="IPR035472">
    <property type="entry name" value="RpiR-like_SIS"/>
</dbReference>
<keyword evidence="7" id="KW-1185">Reference proteome</keyword>
<sequence>MNTPRTLEELKRRLHLAQASGSEIKIGQRALAALSQLMDQPEEVAVASISSLAERTGVNASTLSRLVRKLGFAHFAEFQLLFRKQMARRDRTRFYSDLAGQFLSDQPQQEAEPARSPQLVMGQLAQEESQNIAQMLQHLDAQVVEQTVALLIRAPRVRVYGLRQAHAMANYLTYALGMLRDDVSLLGHPHHGIAHGLTEMEAEDVLVVIGAAPYTRATIAAARMAANHQVQVIALTDSHGSPLAAEANYTFIAPTSGSWYSNSMAAFLVLIEGWMALVASQLGRSALLRLKRHEALIDELNHEL</sequence>
<evidence type="ECO:0000259" key="4">
    <source>
        <dbReference type="PROSITE" id="PS51071"/>
    </source>
</evidence>
<dbReference type="Gene3D" id="1.10.10.10">
    <property type="entry name" value="Winged helix-like DNA-binding domain superfamily/Winged helix DNA-binding domain"/>
    <property type="match status" value="1"/>
</dbReference>
<dbReference type="InterPro" id="IPR009057">
    <property type="entry name" value="Homeodomain-like_sf"/>
</dbReference>
<dbReference type="PANTHER" id="PTHR30514:SF18">
    <property type="entry name" value="RPIR-FAMILY TRANSCRIPTIONAL REGULATOR"/>
    <property type="match status" value="1"/>
</dbReference>
<dbReference type="Proteomes" id="UP001621714">
    <property type="component" value="Unassembled WGS sequence"/>
</dbReference>
<comment type="caution">
    <text evidence="6">The sequence shown here is derived from an EMBL/GenBank/DDBJ whole genome shotgun (WGS) entry which is preliminary data.</text>
</comment>
<dbReference type="EMBL" id="JBANFI010000006">
    <property type="protein sequence ID" value="MFK7161425.1"/>
    <property type="molecule type" value="Genomic_DNA"/>
</dbReference>
<dbReference type="PROSITE" id="PS51071">
    <property type="entry name" value="HTH_RPIR"/>
    <property type="match status" value="1"/>
</dbReference>
<evidence type="ECO:0000259" key="5">
    <source>
        <dbReference type="PROSITE" id="PS51464"/>
    </source>
</evidence>
<evidence type="ECO:0000256" key="1">
    <source>
        <dbReference type="ARBA" id="ARBA00023015"/>
    </source>
</evidence>
<evidence type="ECO:0000313" key="6">
    <source>
        <dbReference type="EMBL" id="MFK7161425.1"/>
    </source>
</evidence>
<protein>
    <submittedName>
        <fullName evidence="6">MurR/RpiR family transcriptional regulator</fullName>
    </submittedName>
</protein>
<dbReference type="Pfam" id="PF01380">
    <property type="entry name" value="SIS"/>
    <property type="match status" value="1"/>
</dbReference>
<keyword evidence="2" id="KW-0238">DNA-binding</keyword>
<dbReference type="Gene3D" id="3.40.50.10490">
    <property type="entry name" value="Glucose-6-phosphate isomerase like protein, domain 1"/>
    <property type="match status" value="1"/>
</dbReference>
<dbReference type="InterPro" id="IPR047640">
    <property type="entry name" value="RpiR-like"/>
</dbReference>
<dbReference type="SUPFAM" id="SSF46689">
    <property type="entry name" value="Homeodomain-like"/>
    <property type="match status" value="1"/>
</dbReference>